<organism evidence="1 2">
    <name type="scientific">Sphaeroforma arctica JP610</name>
    <dbReference type="NCBI Taxonomy" id="667725"/>
    <lineage>
        <taxon>Eukaryota</taxon>
        <taxon>Ichthyosporea</taxon>
        <taxon>Ichthyophonida</taxon>
        <taxon>Sphaeroforma</taxon>
    </lineage>
</organism>
<dbReference type="AlphaFoldDB" id="A0A0L0G668"/>
<keyword evidence="2" id="KW-1185">Reference proteome</keyword>
<dbReference type="Gene3D" id="1.25.10.10">
    <property type="entry name" value="Leucine-rich Repeat Variant"/>
    <property type="match status" value="1"/>
</dbReference>
<dbReference type="GO" id="GO:0005635">
    <property type="term" value="C:nuclear envelope"/>
    <property type="evidence" value="ECO:0007669"/>
    <property type="project" value="TreeGrafter"/>
</dbReference>
<sequence>MTAKTVRLDWPTDCPELLSQLIQGVTDPNTVVASSAHFEHVRSQTHTQAQLVQLVGDVRLRALKLMGSCVKVMASKVVNKRQFREISGQLFMGVYGIWLEKYRTPPQGDASGIVEWCGVEARTCLKLMRKLLLHGFGDIKKVPDSAVVMATILEATATCEQRARQTVSTNQISAGGARGCDNAHNTARLLMKILVTAQAQHPFGYIPYIAHTCNLAVNRILEGRENNDGRVKYVPGEGERVVTSDDYLLLCLTLVKNCLCEVEYQDEESTDAQAAKREVSSVLTNQMVDALVRVLVGQYFLLTTADLDEWRDSPEAFAMDAADLTLLEVRPCAEALFGELVCRMKQAALPAVTNMIMTIFGNSGAAPCDPSDLQSVLIRDAVYNAIGMASYDIHDTFDFKSFLVSTVLPDLKVHSSTLAATHPATDTAARTHSPAQTPSCNYYSIIRRRVAWLLMQWSDACVFTEEEMQFLYVVVLTLHAGPNGAVVCLATTNNEYMHIMNAHPHV</sequence>
<name>A0A0L0G668_9EUKA</name>
<gene>
    <name evidence="1" type="ORF">SARC_03281</name>
</gene>
<dbReference type="GO" id="GO:0006606">
    <property type="term" value="P:protein import into nucleus"/>
    <property type="evidence" value="ECO:0007669"/>
    <property type="project" value="TreeGrafter"/>
</dbReference>
<accession>A0A0L0G668</accession>
<dbReference type="RefSeq" id="XP_014158409.1">
    <property type="nucleotide sequence ID" value="XM_014302934.1"/>
</dbReference>
<evidence type="ECO:0000313" key="2">
    <source>
        <dbReference type="Proteomes" id="UP000054560"/>
    </source>
</evidence>
<dbReference type="InterPro" id="IPR011989">
    <property type="entry name" value="ARM-like"/>
</dbReference>
<dbReference type="OrthoDB" id="361693at2759"/>
<dbReference type="Proteomes" id="UP000054560">
    <property type="component" value="Unassembled WGS sequence"/>
</dbReference>
<reference evidence="1 2" key="1">
    <citation type="submission" date="2011-02" db="EMBL/GenBank/DDBJ databases">
        <title>The Genome Sequence of Sphaeroforma arctica JP610.</title>
        <authorList>
            <consortium name="The Broad Institute Genome Sequencing Platform"/>
            <person name="Russ C."/>
            <person name="Cuomo C."/>
            <person name="Young S.K."/>
            <person name="Zeng Q."/>
            <person name="Gargeya S."/>
            <person name="Alvarado L."/>
            <person name="Berlin A."/>
            <person name="Chapman S.B."/>
            <person name="Chen Z."/>
            <person name="Freedman E."/>
            <person name="Gellesch M."/>
            <person name="Goldberg J."/>
            <person name="Griggs A."/>
            <person name="Gujja S."/>
            <person name="Heilman E."/>
            <person name="Heiman D."/>
            <person name="Howarth C."/>
            <person name="Mehta T."/>
            <person name="Neiman D."/>
            <person name="Pearson M."/>
            <person name="Roberts A."/>
            <person name="Saif S."/>
            <person name="Shea T."/>
            <person name="Shenoy N."/>
            <person name="Sisk P."/>
            <person name="Stolte C."/>
            <person name="Sykes S."/>
            <person name="White J."/>
            <person name="Yandava C."/>
            <person name="Burger G."/>
            <person name="Gray M.W."/>
            <person name="Holland P.W.H."/>
            <person name="King N."/>
            <person name="Lang F.B.F."/>
            <person name="Roger A.J."/>
            <person name="Ruiz-Trillo I."/>
            <person name="Haas B."/>
            <person name="Nusbaum C."/>
            <person name="Birren B."/>
        </authorList>
    </citation>
    <scope>NUCLEOTIDE SEQUENCE [LARGE SCALE GENOMIC DNA]</scope>
    <source>
        <strain evidence="1 2">JP610</strain>
    </source>
</reference>
<dbReference type="GeneID" id="25903785"/>
<dbReference type="PANTHER" id="PTHR10997:SF7">
    <property type="entry name" value="IMPORTIN-11"/>
    <property type="match status" value="1"/>
</dbReference>
<dbReference type="eggNOG" id="KOG1993">
    <property type="taxonomic scope" value="Eukaryota"/>
</dbReference>
<proteinExistence type="predicted"/>
<dbReference type="GO" id="GO:0005829">
    <property type="term" value="C:cytosol"/>
    <property type="evidence" value="ECO:0007669"/>
    <property type="project" value="TreeGrafter"/>
</dbReference>
<dbReference type="EMBL" id="KQ241760">
    <property type="protein sequence ID" value="KNC84507.1"/>
    <property type="molecule type" value="Genomic_DNA"/>
</dbReference>
<evidence type="ECO:0000313" key="1">
    <source>
        <dbReference type="EMBL" id="KNC84507.1"/>
    </source>
</evidence>
<dbReference type="SUPFAM" id="SSF48371">
    <property type="entry name" value="ARM repeat"/>
    <property type="match status" value="1"/>
</dbReference>
<dbReference type="InterPro" id="IPR016024">
    <property type="entry name" value="ARM-type_fold"/>
</dbReference>
<protein>
    <submittedName>
        <fullName evidence="1">Uncharacterized protein</fullName>
    </submittedName>
</protein>
<dbReference type="PANTHER" id="PTHR10997">
    <property type="entry name" value="IMPORTIN-7, 8, 11"/>
    <property type="match status" value="1"/>
</dbReference>